<dbReference type="Pfam" id="PF17042">
    <property type="entry name" value="NBD_C"/>
    <property type="match status" value="1"/>
</dbReference>
<dbReference type="Proteomes" id="UP001162135">
    <property type="component" value="Unassembled WGS sequence"/>
</dbReference>
<evidence type="ECO:0000259" key="1">
    <source>
        <dbReference type="Pfam" id="PF17042"/>
    </source>
</evidence>
<reference evidence="2" key="2">
    <citation type="submission" date="2017-11" db="EMBL/GenBank/DDBJ databases">
        <authorList>
            <person name="Das S.K."/>
        </authorList>
    </citation>
    <scope>NUCLEOTIDE SEQUENCE</scope>
    <source>
        <strain evidence="2">S4-41</strain>
    </source>
</reference>
<proteinExistence type="predicted"/>
<name>A0ABT6I9R4_9GAMM</name>
<keyword evidence="3" id="KW-1185">Reference proteome</keyword>
<feature type="domain" description="Four-carbon acid sugar kinase nucleotide binding" evidence="1">
    <location>
        <begin position="9"/>
        <end position="93"/>
    </location>
</feature>
<gene>
    <name evidence="2" type="ORF">CUR86_19915</name>
</gene>
<dbReference type="InterPro" id="IPR031475">
    <property type="entry name" value="NBD_C"/>
</dbReference>
<dbReference type="EMBL" id="PGFS01000001">
    <property type="protein sequence ID" value="MDH4574459.1"/>
    <property type="molecule type" value="Genomic_DNA"/>
</dbReference>
<comment type="caution">
    <text evidence="2">The sequence shown here is derived from an EMBL/GenBank/DDBJ whole genome shotgun (WGS) entry which is preliminary data.</text>
</comment>
<evidence type="ECO:0000313" key="3">
    <source>
        <dbReference type="Proteomes" id="UP001162135"/>
    </source>
</evidence>
<dbReference type="SUPFAM" id="SSF142764">
    <property type="entry name" value="YgbK-like"/>
    <property type="match status" value="1"/>
</dbReference>
<organism evidence="2 3">
    <name type="scientific">Salinicola acroporae</name>
    <dbReference type="NCBI Taxonomy" id="1541440"/>
    <lineage>
        <taxon>Bacteria</taxon>
        <taxon>Pseudomonadati</taxon>
        <taxon>Pseudomonadota</taxon>
        <taxon>Gammaproteobacteria</taxon>
        <taxon>Oceanospirillales</taxon>
        <taxon>Halomonadaceae</taxon>
        <taxon>Salinicola</taxon>
    </lineage>
</organism>
<sequence length="118" mass="12587">MVRLHQSQDRNASEGARLSLALGALLAPHFEAIDRLIATGGATARALLIAAEITELSLLDAPDTGMARLRCQPGPRQLEVVTKAGGFGDTHAFQRVWNDRPIATASSPTHLPNPRTLS</sequence>
<dbReference type="Gene3D" id="3.40.980.20">
    <property type="entry name" value="Four-carbon acid sugar kinase, nucleotide binding domain"/>
    <property type="match status" value="1"/>
</dbReference>
<accession>A0ABT6I9R4</accession>
<protein>
    <recommendedName>
        <fullName evidence="1">Four-carbon acid sugar kinase nucleotide binding domain-containing protein</fullName>
    </recommendedName>
</protein>
<dbReference type="RefSeq" id="WP_280338189.1">
    <property type="nucleotide sequence ID" value="NZ_PGFS01000001.1"/>
</dbReference>
<dbReference type="InterPro" id="IPR042213">
    <property type="entry name" value="NBD_C_sf"/>
</dbReference>
<reference evidence="2" key="1">
    <citation type="journal article" date="2015" name="Antonie Van Leeuwenhoek">
        <title>Comparative 16S rRNA signatures and multilocus sequence analysis for the genus Salinicola and description of Salinicola acroporae sp. nov., isolated from coral Acropora digitifera.</title>
        <authorList>
            <person name="Lepcha R.T."/>
            <person name="Poddar A."/>
            <person name="Schumann P."/>
            <person name="Das S.K."/>
        </authorList>
    </citation>
    <scope>NUCLEOTIDE SEQUENCE</scope>
    <source>
        <strain evidence="2">S4-41</strain>
    </source>
</reference>
<evidence type="ECO:0000313" key="2">
    <source>
        <dbReference type="EMBL" id="MDH4574459.1"/>
    </source>
</evidence>